<reference evidence="2 3" key="1">
    <citation type="journal article" date="2013" name="Genome Announc.">
        <title>Genome Sequence of the Pigment-Producing Bacterium Pseudogulbenkiania ferrooxidans, Isolated from Loktak Lake.</title>
        <authorList>
            <person name="Puranik S."/>
            <person name="Talkal R."/>
            <person name="Qureshi A."/>
            <person name="Khardenavis A."/>
            <person name="Kapley A."/>
            <person name="Purohit H.J."/>
        </authorList>
    </citation>
    <scope>NUCLEOTIDE SEQUENCE [LARGE SCALE GENOMIC DNA]</scope>
    <source>
        <strain evidence="2 3">EGD-HP2</strain>
    </source>
</reference>
<name>A0ABP2XMG1_9NEIS</name>
<dbReference type="SUPFAM" id="SSF52540">
    <property type="entry name" value="P-loop containing nucleoside triphosphate hydrolases"/>
    <property type="match status" value="1"/>
</dbReference>
<dbReference type="PANTHER" id="PTHR19211">
    <property type="entry name" value="ATP-BINDING TRANSPORT PROTEIN-RELATED"/>
    <property type="match status" value="1"/>
</dbReference>
<evidence type="ECO:0008006" key="4">
    <source>
        <dbReference type="Google" id="ProtNLM"/>
    </source>
</evidence>
<dbReference type="Proteomes" id="UP000016426">
    <property type="component" value="Unassembled WGS sequence"/>
</dbReference>
<proteinExistence type="predicted"/>
<keyword evidence="3" id="KW-1185">Reference proteome</keyword>
<gene>
    <name evidence="2" type="ORF">O166_06835</name>
</gene>
<evidence type="ECO:0000313" key="2">
    <source>
        <dbReference type="EMBL" id="ERE07238.1"/>
    </source>
</evidence>
<dbReference type="EMBL" id="AVPH01000212">
    <property type="protein sequence ID" value="ERE07238.1"/>
    <property type="molecule type" value="Genomic_DNA"/>
</dbReference>
<keyword evidence="1" id="KW-0677">Repeat</keyword>
<protein>
    <recommendedName>
        <fullName evidence="4">ABC transporter domain-containing protein</fullName>
    </recommendedName>
</protein>
<sequence length="110" mass="12195">MSETEARIRLAHLDLSAEQSSRPSAALSGGEAMRVALAARLCATPAPQLLLLDEPDNHLDRDSRDALLAVSHDLDFLTKLRPDRWLWLKTDSPHARFDGVPQEMLATPGW</sequence>
<dbReference type="Gene3D" id="3.40.50.300">
    <property type="entry name" value="P-loop containing nucleotide triphosphate hydrolases"/>
    <property type="match status" value="1"/>
</dbReference>
<accession>A0ABP2XMG1</accession>
<dbReference type="PANTHER" id="PTHR19211:SF14">
    <property type="entry name" value="ATP-BINDING CASSETTE SUB-FAMILY F MEMBER 1"/>
    <property type="match status" value="1"/>
</dbReference>
<comment type="caution">
    <text evidence="2">The sequence shown here is derived from an EMBL/GenBank/DDBJ whole genome shotgun (WGS) entry which is preliminary data.</text>
</comment>
<organism evidence="2 3">
    <name type="scientific">Pseudogulbenkiania ferrooxidans EGD-HP2</name>
    <dbReference type="NCBI Taxonomy" id="1388764"/>
    <lineage>
        <taxon>Bacteria</taxon>
        <taxon>Pseudomonadati</taxon>
        <taxon>Pseudomonadota</taxon>
        <taxon>Betaproteobacteria</taxon>
        <taxon>Neisseriales</taxon>
        <taxon>Chromobacteriaceae</taxon>
        <taxon>Pseudogulbenkiania</taxon>
    </lineage>
</organism>
<evidence type="ECO:0000313" key="3">
    <source>
        <dbReference type="Proteomes" id="UP000016426"/>
    </source>
</evidence>
<dbReference type="InterPro" id="IPR050611">
    <property type="entry name" value="ABCF"/>
</dbReference>
<dbReference type="InterPro" id="IPR027417">
    <property type="entry name" value="P-loop_NTPase"/>
</dbReference>
<evidence type="ECO:0000256" key="1">
    <source>
        <dbReference type="ARBA" id="ARBA00022737"/>
    </source>
</evidence>